<evidence type="ECO:0000256" key="5">
    <source>
        <dbReference type="ARBA" id="ARBA00022705"/>
    </source>
</evidence>
<evidence type="ECO:0000313" key="10">
    <source>
        <dbReference type="EMBL" id="KKL55468.1"/>
    </source>
</evidence>
<dbReference type="GO" id="GO:0003677">
    <property type="term" value="F:DNA binding"/>
    <property type="evidence" value="ECO:0007669"/>
    <property type="project" value="UniProtKB-KW"/>
</dbReference>
<reference evidence="10" key="1">
    <citation type="journal article" date="2015" name="Nature">
        <title>Complex archaea that bridge the gap between prokaryotes and eukaryotes.</title>
        <authorList>
            <person name="Spang A."/>
            <person name="Saw J.H."/>
            <person name="Jorgensen S.L."/>
            <person name="Zaremba-Niedzwiedzka K."/>
            <person name="Martijn J."/>
            <person name="Lind A.E."/>
            <person name="van Eijk R."/>
            <person name="Schleper C."/>
            <person name="Guy L."/>
            <person name="Ettema T.J."/>
        </authorList>
    </citation>
    <scope>NUCLEOTIDE SEQUENCE</scope>
</reference>
<dbReference type="Pfam" id="PF03175">
    <property type="entry name" value="DNA_pol_B_2"/>
    <property type="match status" value="1"/>
</dbReference>
<feature type="domain" description="DNA-directed DNA polymerase family B mitochondria/virus" evidence="9">
    <location>
        <begin position="209"/>
        <end position="359"/>
    </location>
</feature>
<sequence>SYPQASSYIGAKILIDDEGNLEGIRLTNGVYAKTLSELHMFSSKNDCLLVFGGGDLDVLVKTLGEGVSRNLYEGYSQSSDYLQFHYTPSRLLSIWGKGKTVRINSIKFWFRQFGLERARELVGLDPNPPLPEEHKVLTLWNHMLEASKAVWPVAKPAVVYGPSLVSKPTLDEGLYNVDTLSIPIEAQEMAYNCIHAPWVDVFVKGTMDRAWDYDLNSAYPFEMSRLPSLDYTGGTWTNSSSYMKSATYGFCLAVVEIFNHVDVSPIRLRFRYRLFSPTGTWVGYITKEEIDFIHSYKLGKVQVLNAWWFTVKRVFRPFRKASLSYIAQRVRAKNEMNLPLSYVLKMSAASVYGRFLQKKQSLEGKWTTAGSFSPIYACLVMTSVKLKIARLLMDNRSNVYSVTVDGVLVRDPISDKMLDKIPGGVKLAGVGQTTIAAPLIYSMEDRVSSLDLIEIIKSNRNSVRLELPASRRVSLCEGLSRNSFDRIGQLSEEPYHLMIGSEGGRSWDRRPIVAEQLLDDSFSSKSIPVEQTVWKDWQ</sequence>
<organism evidence="10">
    <name type="scientific">marine sediment metagenome</name>
    <dbReference type="NCBI Taxonomy" id="412755"/>
    <lineage>
        <taxon>unclassified sequences</taxon>
        <taxon>metagenomes</taxon>
        <taxon>ecological metagenomes</taxon>
    </lineage>
</organism>
<dbReference type="AlphaFoldDB" id="A0A0F9D169"/>
<comment type="caution">
    <text evidence="10">The sequence shown here is derived from an EMBL/GenBank/DDBJ whole genome shotgun (WGS) entry which is preliminary data.</text>
</comment>
<dbReference type="SUPFAM" id="SSF56672">
    <property type="entry name" value="DNA/RNA polymerases"/>
    <property type="match status" value="1"/>
</dbReference>
<dbReference type="GO" id="GO:0006260">
    <property type="term" value="P:DNA replication"/>
    <property type="evidence" value="ECO:0007669"/>
    <property type="project" value="UniProtKB-KW"/>
</dbReference>
<evidence type="ECO:0000256" key="4">
    <source>
        <dbReference type="ARBA" id="ARBA00022695"/>
    </source>
</evidence>
<accession>A0A0F9D169</accession>
<dbReference type="GO" id="GO:0000166">
    <property type="term" value="F:nucleotide binding"/>
    <property type="evidence" value="ECO:0007669"/>
    <property type="project" value="InterPro"/>
</dbReference>
<evidence type="ECO:0000256" key="2">
    <source>
        <dbReference type="ARBA" id="ARBA00012417"/>
    </source>
</evidence>
<evidence type="ECO:0000256" key="8">
    <source>
        <dbReference type="ARBA" id="ARBA00049244"/>
    </source>
</evidence>
<dbReference type="EMBL" id="LAZR01030831">
    <property type="protein sequence ID" value="KKL55468.1"/>
    <property type="molecule type" value="Genomic_DNA"/>
</dbReference>
<feature type="non-terminal residue" evidence="10">
    <location>
        <position position="1"/>
    </location>
</feature>
<evidence type="ECO:0000256" key="1">
    <source>
        <dbReference type="ARBA" id="ARBA00005755"/>
    </source>
</evidence>
<protein>
    <recommendedName>
        <fullName evidence="2">DNA-directed DNA polymerase</fullName>
        <ecNumber evidence="2">2.7.7.7</ecNumber>
    </recommendedName>
</protein>
<keyword evidence="5" id="KW-0235">DNA replication</keyword>
<evidence type="ECO:0000256" key="3">
    <source>
        <dbReference type="ARBA" id="ARBA00022679"/>
    </source>
</evidence>
<comment type="catalytic activity">
    <reaction evidence="8">
        <text>DNA(n) + a 2'-deoxyribonucleoside 5'-triphosphate = DNA(n+1) + diphosphate</text>
        <dbReference type="Rhea" id="RHEA:22508"/>
        <dbReference type="Rhea" id="RHEA-COMP:17339"/>
        <dbReference type="Rhea" id="RHEA-COMP:17340"/>
        <dbReference type="ChEBI" id="CHEBI:33019"/>
        <dbReference type="ChEBI" id="CHEBI:61560"/>
        <dbReference type="ChEBI" id="CHEBI:173112"/>
        <dbReference type="EC" id="2.7.7.7"/>
    </reaction>
</comment>
<comment type="similarity">
    <text evidence="1">Belongs to the DNA polymerase type-B family.</text>
</comment>
<dbReference type="GO" id="GO:0003887">
    <property type="term" value="F:DNA-directed DNA polymerase activity"/>
    <property type="evidence" value="ECO:0007669"/>
    <property type="project" value="UniProtKB-KW"/>
</dbReference>
<keyword evidence="7" id="KW-0238">DNA-binding</keyword>
<gene>
    <name evidence="10" type="ORF">LCGC14_2255120</name>
</gene>
<proteinExistence type="inferred from homology"/>
<keyword evidence="4" id="KW-0548">Nucleotidyltransferase</keyword>
<keyword evidence="6" id="KW-0239">DNA-directed DNA polymerase</keyword>
<evidence type="ECO:0000256" key="6">
    <source>
        <dbReference type="ARBA" id="ARBA00022932"/>
    </source>
</evidence>
<name>A0A0F9D169_9ZZZZ</name>
<dbReference type="InterPro" id="IPR004868">
    <property type="entry name" value="DNA-dir_DNA_pol_B_mt/vir"/>
</dbReference>
<evidence type="ECO:0000256" key="7">
    <source>
        <dbReference type="ARBA" id="ARBA00023125"/>
    </source>
</evidence>
<evidence type="ECO:0000259" key="9">
    <source>
        <dbReference type="Pfam" id="PF03175"/>
    </source>
</evidence>
<keyword evidence="3" id="KW-0808">Transferase</keyword>
<dbReference type="EC" id="2.7.7.7" evidence="2"/>
<dbReference type="InterPro" id="IPR043502">
    <property type="entry name" value="DNA/RNA_pol_sf"/>
</dbReference>